<dbReference type="InterPro" id="IPR016036">
    <property type="entry name" value="Malonyl_transacylase_ACP-bd"/>
</dbReference>
<dbReference type="InterPro" id="IPR014043">
    <property type="entry name" value="Acyl_transferase_dom"/>
</dbReference>
<dbReference type="SUPFAM" id="SSF47336">
    <property type="entry name" value="ACP-like"/>
    <property type="match status" value="1"/>
</dbReference>
<dbReference type="Gene3D" id="3.40.366.10">
    <property type="entry name" value="Malonyl-Coenzyme A Acyl Carrier Protein, domain 2"/>
    <property type="match status" value="1"/>
</dbReference>
<sequence length="528" mass="56631">MLPTLPSERAATAARKYTADGLTGLAEDRVVHAALDDVADKKKPVFMFAGHGSQWPGMALDLLRSSAVFEEQMNACARAFAPHLDWSLLDALACEPCARTLERVDVVQPGLFAVMVSLAALWRSCGVEPAAVVGHSVGEVAAAHAAGALSLEDAARVVALRSRVLVELTGSGAMVAVPLPARDLRPCLEPYGRRLDIAVVSGPASVVVSGDTDAVQQLVDELFTQGVRARRVAIDYASHSYQVDTVRDPLIRALSWISPAAGSVPFYSAVTGGLLDTRELGPEYWYRTERQSVQFERVTQALLDHGYDTFIEISPHPLLTVGVQHVLEAAKVEAVVVESLRRNDGGLGRFYTSLAQAEHPSTRKSQAGVVPEIASTALAQRLAPLSDTGRRSLLLELVRTEAAAVLNEPLSNSIASDRSFLDSGFDSLTALEFRDRIIGATGLRLPITLVFDQSTPRALVQHLLAMMSTQTCTEVMKVPTVTAQVEAQDHADSVARLDLIDQMGLDELVRMALHGGDVDGIAASPRVI</sequence>
<dbReference type="InterPro" id="IPR020806">
    <property type="entry name" value="PKS_PP-bd"/>
</dbReference>
<dbReference type="GO" id="GO:0006633">
    <property type="term" value="P:fatty acid biosynthetic process"/>
    <property type="evidence" value="ECO:0007669"/>
    <property type="project" value="TreeGrafter"/>
</dbReference>
<dbReference type="Pfam" id="PF00698">
    <property type="entry name" value="Acyl_transf_1"/>
    <property type="match status" value="1"/>
</dbReference>
<dbReference type="SMART" id="SM00827">
    <property type="entry name" value="PKS_AT"/>
    <property type="match status" value="1"/>
</dbReference>
<dbReference type="InterPro" id="IPR036736">
    <property type="entry name" value="ACP-like_sf"/>
</dbReference>
<evidence type="ECO:0000313" key="7">
    <source>
        <dbReference type="Proteomes" id="UP000245639"/>
    </source>
</evidence>
<keyword evidence="2" id="KW-0597">Phosphoprotein</keyword>
<dbReference type="PANTHER" id="PTHR43775">
    <property type="entry name" value="FATTY ACID SYNTHASE"/>
    <property type="match status" value="1"/>
</dbReference>
<dbReference type="SMART" id="SM00823">
    <property type="entry name" value="PKS_PP"/>
    <property type="match status" value="1"/>
</dbReference>
<dbReference type="AlphaFoldDB" id="A0A2U1F7J9"/>
<name>A0A2U1F7J9_9PSEU</name>
<dbReference type="PROSITE" id="PS50075">
    <property type="entry name" value="CARRIER"/>
    <property type="match status" value="1"/>
</dbReference>
<comment type="caution">
    <text evidence="6">The sequence shown here is derived from an EMBL/GenBank/DDBJ whole genome shotgun (WGS) entry which is preliminary data.</text>
</comment>
<organism evidence="6 7">
    <name type="scientific">Actinomycetospora cinnamomea</name>
    <dbReference type="NCBI Taxonomy" id="663609"/>
    <lineage>
        <taxon>Bacteria</taxon>
        <taxon>Bacillati</taxon>
        <taxon>Actinomycetota</taxon>
        <taxon>Actinomycetes</taxon>
        <taxon>Pseudonocardiales</taxon>
        <taxon>Pseudonocardiaceae</taxon>
        <taxon>Actinomycetospora</taxon>
    </lineage>
</organism>
<keyword evidence="1" id="KW-0596">Phosphopantetheine</keyword>
<evidence type="ECO:0000256" key="1">
    <source>
        <dbReference type="ARBA" id="ARBA00022450"/>
    </source>
</evidence>
<dbReference type="GO" id="GO:0004312">
    <property type="term" value="F:fatty acid synthase activity"/>
    <property type="evidence" value="ECO:0007669"/>
    <property type="project" value="TreeGrafter"/>
</dbReference>
<dbReference type="InterPro" id="IPR016035">
    <property type="entry name" value="Acyl_Trfase/lysoPLipase"/>
</dbReference>
<evidence type="ECO:0000256" key="2">
    <source>
        <dbReference type="ARBA" id="ARBA00022553"/>
    </source>
</evidence>
<accession>A0A2U1F7J9</accession>
<keyword evidence="7" id="KW-1185">Reference proteome</keyword>
<dbReference type="SUPFAM" id="SSF55048">
    <property type="entry name" value="Probable ACP-binding domain of malonyl-CoA ACP transacylase"/>
    <property type="match status" value="1"/>
</dbReference>
<protein>
    <submittedName>
        <fullName evidence="6">Phosphopantetheine binding protein</fullName>
    </submittedName>
</protein>
<dbReference type="Proteomes" id="UP000245639">
    <property type="component" value="Unassembled WGS sequence"/>
</dbReference>
<evidence type="ECO:0000256" key="4">
    <source>
        <dbReference type="ARBA" id="ARBA00023315"/>
    </source>
</evidence>
<evidence type="ECO:0000256" key="3">
    <source>
        <dbReference type="ARBA" id="ARBA00022679"/>
    </source>
</evidence>
<keyword evidence="4" id="KW-0012">Acyltransferase</keyword>
<proteinExistence type="predicted"/>
<dbReference type="SUPFAM" id="SSF52151">
    <property type="entry name" value="FabD/lysophospholipase-like"/>
    <property type="match status" value="1"/>
</dbReference>
<keyword evidence="3" id="KW-0808">Transferase</keyword>
<dbReference type="EMBL" id="QEKW01000009">
    <property type="protein sequence ID" value="PVZ08167.1"/>
    <property type="molecule type" value="Genomic_DNA"/>
</dbReference>
<evidence type="ECO:0000313" key="6">
    <source>
        <dbReference type="EMBL" id="PVZ08167.1"/>
    </source>
</evidence>
<dbReference type="InterPro" id="IPR001227">
    <property type="entry name" value="Ac_transferase_dom_sf"/>
</dbReference>
<dbReference type="InterPro" id="IPR050091">
    <property type="entry name" value="PKS_NRPS_Biosynth_Enz"/>
</dbReference>
<dbReference type="GO" id="GO:0031177">
    <property type="term" value="F:phosphopantetheine binding"/>
    <property type="evidence" value="ECO:0007669"/>
    <property type="project" value="InterPro"/>
</dbReference>
<dbReference type="Gene3D" id="1.10.1200.10">
    <property type="entry name" value="ACP-like"/>
    <property type="match status" value="1"/>
</dbReference>
<evidence type="ECO:0000259" key="5">
    <source>
        <dbReference type="PROSITE" id="PS50075"/>
    </source>
</evidence>
<dbReference type="Gene3D" id="3.30.70.3290">
    <property type="match status" value="1"/>
</dbReference>
<dbReference type="Pfam" id="PF00550">
    <property type="entry name" value="PP-binding"/>
    <property type="match status" value="1"/>
</dbReference>
<reference evidence="6 7" key="1">
    <citation type="submission" date="2018-04" db="EMBL/GenBank/DDBJ databases">
        <title>Genomic Encyclopedia of Type Strains, Phase IV (KMG-IV): sequencing the most valuable type-strain genomes for metagenomic binning, comparative biology and taxonomic classification.</title>
        <authorList>
            <person name="Goeker M."/>
        </authorList>
    </citation>
    <scope>NUCLEOTIDE SEQUENCE [LARGE SCALE GENOMIC DNA]</scope>
    <source>
        <strain evidence="6 7">DSM 45771</strain>
    </source>
</reference>
<dbReference type="FunFam" id="3.40.366.10:FF:000002">
    <property type="entry name" value="Probable polyketide synthase 2"/>
    <property type="match status" value="1"/>
</dbReference>
<dbReference type="PANTHER" id="PTHR43775:SF51">
    <property type="entry name" value="INACTIVE PHENOLPHTHIOCEROL SYNTHESIS POLYKETIDE SYNTHASE TYPE I PKS1-RELATED"/>
    <property type="match status" value="1"/>
</dbReference>
<feature type="domain" description="Carrier" evidence="5">
    <location>
        <begin position="392"/>
        <end position="467"/>
    </location>
</feature>
<dbReference type="InterPro" id="IPR009081">
    <property type="entry name" value="PP-bd_ACP"/>
</dbReference>
<gene>
    <name evidence="6" type="ORF">C8D89_10950</name>
</gene>